<evidence type="ECO:0000313" key="6">
    <source>
        <dbReference type="EMBL" id="QGZ59326.1"/>
    </source>
</evidence>
<evidence type="ECO:0000256" key="3">
    <source>
        <dbReference type="ARBA" id="ARBA00023004"/>
    </source>
</evidence>
<protein>
    <submittedName>
        <fullName evidence="6">Rieske 2Fe-2S domain-containing protein</fullName>
    </submittedName>
</protein>
<keyword evidence="4" id="KW-0411">Iron-sulfur</keyword>
<gene>
    <name evidence="6" type="ORF">FAZ97_30430</name>
</gene>
<keyword evidence="7" id="KW-1185">Reference proteome</keyword>
<reference evidence="6 7" key="1">
    <citation type="submission" date="2019-12" db="EMBL/GenBank/DDBJ databases">
        <title>Paraburkholderia acidiphila 7Q-K02 sp. nov and Paraburkholderia acidisoli DHF22 sp. nov., two strains isolated from forest soil.</title>
        <authorList>
            <person name="Gao Z."/>
            <person name="Qiu L."/>
        </authorList>
    </citation>
    <scope>NUCLEOTIDE SEQUENCE [LARGE SCALE GENOMIC DNA]</scope>
    <source>
        <strain evidence="6 7">7Q-K02</strain>
    </source>
</reference>
<evidence type="ECO:0000256" key="2">
    <source>
        <dbReference type="ARBA" id="ARBA00022723"/>
    </source>
</evidence>
<dbReference type="CDD" id="cd03528">
    <property type="entry name" value="Rieske_RO_ferredoxin"/>
    <property type="match status" value="1"/>
</dbReference>
<dbReference type="Proteomes" id="UP000434209">
    <property type="component" value="Chromosome 4"/>
</dbReference>
<dbReference type="Pfam" id="PF00355">
    <property type="entry name" value="Rieske"/>
    <property type="match status" value="1"/>
</dbReference>
<keyword evidence="1" id="KW-0001">2Fe-2S</keyword>
<name>A0A7Z2GCU3_9BURK</name>
<dbReference type="GO" id="GO:0051537">
    <property type="term" value="F:2 iron, 2 sulfur cluster binding"/>
    <property type="evidence" value="ECO:0007669"/>
    <property type="project" value="UniProtKB-KW"/>
</dbReference>
<dbReference type="InterPro" id="IPR036922">
    <property type="entry name" value="Rieske_2Fe-2S_sf"/>
</dbReference>
<proteinExistence type="predicted"/>
<evidence type="ECO:0000313" key="7">
    <source>
        <dbReference type="Proteomes" id="UP000434209"/>
    </source>
</evidence>
<sequence length="107" mass="11646">MNILQWHEVCASDELEEEDVMEFEHEGQLYAIYHTPTGYYASAGVCTHETARLAQGLVFGDIIECPMHMGRFHIPSGAAKGAPVCVNLATHPVKVEGGTLYLGLAAE</sequence>
<dbReference type="InterPro" id="IPR017941">
    <property type="entry name" value="Rieske_2Fe-2S"/>
</dbReference>
<dbReference type="PROSITE" id="PS51296">
    <property type="entry name" value="RIESKE"/>
    <property type="match status" value="1"/>
</dbReference>
<dbReference type="RefSeq" id="WP_158762508.1">
    <property type="nucleotide sequence ID" value="NZ_CP046912.1"/>
</dbReference>
<feature type="domain" description="Rieske" evidence="5">
    <location>
        <begin position="6"/>
        <end position="102"/>
    </location>
</feature>
<dbReference type="OrthoDB" id="9800167at2"/>
<dbReference type="SUPFAM" id="SSF50022">
    <property type="entry name" value="ISP domain"/>
    <property type="match status" value="1"/>
</dbReference>
<dbReference type="AlphaFoldDB" id="A0A7Z2GCU3"/>
<dbReference type="EMBL" id="CP046912">
    <property type="protein sequence ID" value="QGZ59326.1"/>
    <property type="molecule type" value="Genomic_DNA"/>
</dbReference>
<evidence type="ECO:0000256" key="4">
    <source>
        <dbReference type="ARBA" id="ARBA00023014"/>
    </source>
</evidence>
<dbReference type="GO" id="GO:0046872">
    <property type="term" value="F:metal ion binding"/>
    <property type="evidence" value="ECO:0007669"/>
    <property type="project" value="UniProtKB-KW"/>
</dbReference>
<evidence type="ECO:0000256" key="1">
    <source>
        <dbReference type="ARBA" id="ARBA00022714"/>
    </source>
</evidence>
<keyword evidence="2" id="KW-0479">Metal-binding</keyword>
<dbReference type="Gene3D" id="2.102.10.10">
    <property type="entry name" value="Rieske [2Fe-2S] iron-sulphur domain"/>
    <property type="match status" value="1"/>
</dbReference>
<evidence type="ECO:0000259" key="5">
    <source>
        <dbReference type="PROSITE" id="PS51296"/>
    </source>
</evidence>
<organism evidence="6 7">
    <name type="scientific">Paraburkholderia acidiphila</name>
    <dbReference type="NCBI Taxonomy" id="2571747"/>
    <lineage>
        <taxon>Bacteria</taxon>
        <taxon>Pseudomonadati</taxon>
        <taxon>Pseudomonadota</taxon>
        <taxon>Betaproteobacteria</taxon>
        <taxon>Burkholderiales</taxon>
        <taxon>Burkholderiaceae</taxon>
        <taxon>Paraburkholderia</taxon>
    </lineage>
</organism>
<dbReference type="KEGG" id="pacp:FAZ97_30430"/>
<keyword evidence="3" id="KW-0408">Iron</keyword>
<accession>A0A7Z2GCU3</accession>